<dbReference type="GO" id="GO:0008168">
    <property type="term" value="F:methyltransferase activity"/>
    <property type="evidence" value="ECO:0007669"/>
    <property type="project" value="UniProtKB-KW"/>
</dbReference>
<dbReference type="InterPro" id="IPR019410">
    <property type="entry name" value="Methyltransf_16"/>
</dbReference>
<comment type="caution">
    <text evidence="1">The sequence shown here is derived from an EMBL/GenBank/DDBJ whole genome shotgun (WGS) entry which is preliminary data.</text>
</comment>
<dbReference type="AlphaFoldDB" id="A0AAW2Z0J9"/>
<gene>
    <name evidence="1" type="ORF">AKO1_013076</name>
</gene>
<sequence length="143" mass="17100">MRSIFIDINKIQESSVTFLPLTWGSFDYELLKWSRENSDLQLDSIIAADIFYDSRDFDSILATVDFLFKRHKCSELLTAYHERDERHNLQQLMNKWSFKGELMDANPYITQQIVSDIFRFDQNYAERFLDDAHNIKLYKITRA</sequence>
<dbReference type="Gene3D" id="3.40.50.150">
    <property type="entry name" value="Vaccinia Virus protein VP39"/>
    <property type="match status" value="1"/>
</dbReference>
<dbReference type="EMBL" id="JAOPGA020000858">
    <property type="protein sequence ID" value="KAL0482474.1"/>
    <property type="molecule type" value="Genomic_DNA"/>
</dbReference>
<protein>
    <submittedName>
        <fullName evidence="1">Methyltransferase-like protein</fullName>
    </submittedName>
</protein>
<dbReference type="Proteomes" id="UP001431209">
    <property type="component" value="Unassembled WGS sequence"/>
</dbReference>
<keyword evidence="1" id="KW-0808">Transferase</keyword>
<keyword evidence="1" id="KW-0489">Methyltransferase</keyword>
<proteinExistence type="predicted"/>
<name>A0AAW2Z0J9_9EUKA</name>
<evidence type="ECO:0000313" key="2">
    <source>
        <dbReference type="Proteomes" id="UP001431209"/>
    </source>
</evidence>
<organism evidence="1 2">
    <name type="scientific">Acrasis kona</name>
    <dbReference type="NCBI Taxonomy" id="1008807"/>
    <lineage>
        <taxon>Eukaryota</taxon>
        <taxon>Discoba</taxon>
        <taxon>Heterolobosea</taxon>
        <taxon>Tetramitia</taxon>
        <taxon>Eutetramitia</taxon>
        <taxon>Acrasidae</taxon>
        <taxon>Acrasis</taxon>
    </lineage>
</organism>
<dbReference type="InterPro" id="IPR029063">
    <property type="entry name" value="SAM-dependent_MTases_sf"/>
</dbReference>
<keyword evidence="2" id="KW-1185">Reference proteome</keyword>
<evidence type="ECO:0000313" key="1">
    <source>
        <dbReference type="EMBL" id="KAL0482474.1"/>
    </source>
</evidence>
<accession>A0AAW2Z0J9</accession>
<dbReference type="GO" id="GO:0032259">
    <property type="term" value="P:methylation"/>
    <property type="evidence" value="ECO:0007669"/>
    <property type="project" value="UniProtKB-KW"/>
</dbReference>
<reference evidence="1 2" key="1">
    <citation type="submission" date="2024-03" db="EMBL/GenBank/DDBJ databases">
        <title>The Acrasis kona genome and developmental transcriptomes reveal deep origins of eukaryotic multicellular pathways.</title>
        <authorList>
            <person name="Sheikh S."/>
            <person name="Fu C.-J."/>
            <person name="Brown M.W."/>
            <person name="Baldauf S.L."/>
        </authorList>
    </citation>
    <scope>NUCLEOTIDE SEQUENCE [LARGE SCALE GENOMIC DNA]</scope>
    <source>
        <strain evidence="1 2">ATCC MYA-3509</strain>
    </source>
</reference>
<dbReference type="Pfam" id="PF10294">
    <property type="entry name" value="Methyltransf_16"/>
    <property type="match status" value="1"/>
</dbReference>